<comment type="caution">
    <text evidence="5">The sequence shown here is derived from an EMBL/GenBank/DDBJ whole genome shotgun (WGS) entry which is preliminary data.</text>
</comment>
<dbReference type="Gene3D" id="3.40.50.200">
    <property type="entry name" value="Peptidase S8/S53 domain"/>
    <property type="match status" value="2"/>
</dbReference>
<protein>
    <submittedName>
        <fullName evidence="5">Subtilisin-like protease SBT3</fullName>
    </submittedName>
</protein>
<dbReference type="InterPro" id="IPR036852">
    <property type="entry name" value="Peptidase_S8/S53_dom_sf"/>
</dbReference>
<keyword evidence="6" id="KW-1185">Reference proteome</keyword>
<gene>
    <name evidence="5" type="ORF">Sango_2706900</name>
</gene>
<dbReference type="InterPro" id="IPR043502">
    <property type="entry name" value="DNA/RNA_pol_sf"/>
</dbReference>
<evidence type="ECO:0000256" key="1">
    <source>
        <dbReference type="ARBA" id="ARBA00011073"/>
    </source>
</evidence>
<dbReference type="EMBL" id="JACGWL010000016">
    <property type="protein sequence ID" value="KAK4385829.1"/>
    <property type="molecule type" value="Genomic_DNA"/>
</dbReference>
<sequence>MNSARDTDGMELMCRPLLLGAIGRVHRFLAMHQGLLRGMAPNARITMYKALWTKGLIWQTCFHFARQRGAILETLHNGMPWVLNVDASTIDREFQGTLSLGNGASATGLSLYLGISSSTEFPIVYVDACENEDSLKKVGHKIVIYLETSDTLSEQLYYISNANVLGQKIQDYIKSDPMPKANYKFQETGLNTKPTPKLASYSSRGPSQSCPFILKPDSMAPGTSMSCSHATSVAALLKGAHPDWSPAAIRSAVMTTTNVLDNTKSPIKDTRSNNKPVTPLAMGASHIDPNKALDPGLIYDASSEDYINLLCALNFTTKHIQAITRNYIMMTFVLQKLCTLISYHMVSFVCKMKLSFIDGTNMKPDATDPSFEHWIRVDSLVTILILNSISKELVEGFMYTKAARKRLMDLEQSLVKLWEELDVLTLTTQCICNGCTCGASKAATDLASFMQVIQFFMGLGAKFGHVLNQLLKIIILFYVIPLLKYHFENLSDSSLNCYLQFTNLSLTYRLAKTRNGLRLCNRNFRPLNVLEHGRLLLSLHENKLGVVRYSNLTFAQMELLIGIKRAWWIKDIQNLILQMDINNAFLHGHLDEGVYIDPPEGYAASSHDHCLFLKAEDGDFLALLVYVDAILLTGTSLSLLEGVKSYLDKLFIIKDLGHAKYFLGLELARSQHGLHVSQSKFLRGIFTDFGMLDCKPVSTPLPSGLHLSLDLGSLLPHPDHYRHLVGRLLYLGFTRPDISFAASSRDSRRSVTNCCIFLGTSLVSWKTKNQVTVSQSIAKAKYRSMGSTVYELLWISYLLRDFQILVQLPISFWCDNRASLHITTNPIFHERTKHLDIDCHLVRDQFKLGFISPSYMPGKDQVVDFFTKSLSALDFTHLLVKLGMVPPAPPLGGL</sequence>
<evidence type="ECO:0000313" key="6">
    <source>
        <dbReference type="Proteomes" id="UP001289374"/>
    </source>
</evidence>
<name>A0AAE1W324_9LAMI</name>
<evidence type="ECO:0000313" key="5">
    <source>
        <dbReference type="EMBL" id="KAK4385829.1"/>
    </source>
</evidence>
<accession>A0AAE1W324</accession>
<dbReference type="InterPro" id="IPR000209">
    <property type="entry name" value="Peptidase_S8/S53_dom"/>
</dbReference>
<reference evidence="5" key="1">
    <citation type="submission" date="2020-06" db="EMBL/GenBank/DDBJ databases">
        <authorList>
            <person name="Li T."/>
            <person name="Hu X."/>
            <person name="Zhang T."/>
            <person name="Song X."/>
            <person name="Zhang H."/>
            <person name="Dai N."/>
            <person name="Sheng W."/>
            <person name="Hou X."/>
            <person name="Wei L."/>
        </authorList>
    </citation>
    <scope>NUCLEOTIDE SEQUENCE</scope>
    <source>
        <strain evidence="5">K16</strain>
        <tissue evidence="5">Leaf</tissue>
    </source>
</reference>
<dbReference type="PANTHER" id="PTHR10795">
    <property type="entry name" value="PROPROTEIN CONVERTASE SUBTILISIN/KEXIN"/>
    <property type="match status" value="1"/>
</dbReference>
<feature type="domain" description="Peptidase S8/S53" evidence="3">
    <location>
        <begin position="194"/>
        <end position="263"/>
    </location>
</feature>
<dbReference type="SUPFAM" id="SSF56672">
    <property type="entry name" value="DNA/RNA polymerases"/>
    <property type="match status" value="1"/>
</dbReference>
<evidence type="ECO:0000259" key="3">
    <source>
        <dbReference type="Pfam" id="PF00082"/>
    </source>
</evidence>
<dbReference type="CDD" id="cd09272">
    <property type="entry name" value="RNase_HI_RT_Ty1"/>
    <property type="match status" value="1"/>
</dbReference>
<dbReference type="AlphaFoldDB" id="A0AAE1W324"/>
<feature type="domain" description="Reverse transcriptase Ty1/copia-type" evidence="4">
    <location>
        <begin position="605"/>
        <end position="701"/>
    </location>
</feature>
<keyword evidence="5" id="KW-0378">Hydrolase</keyword>
<dbReference type="InterPro" id="IPR013103">
    <property type="entry name" value="RVT_2"/>
</dbReference>
<evidence type="ECO:0000259" key="4">
    <source>
        <dbReference type="Pfam" id="PF07727"/>
    </source>
</evidence>
<proteinExistence type="inferred from homology"/>
<dbReference type="GO" id="GO:0006508">
    <property type="term" value="P:proteolysis"/>
    <property type="evidence" value="ECO:0007669"/>
    <property type="project" value="UniProtKB-KW"/>
</dbReference>
<dbReference type="Pfam" id="PF07727">
    <property type="entry name" value="RVT_2"/>
    <property type="match status" value="1"/>
</dbReference>
<dbReference type="InterPro" id="IPR045051">
    <property type="entry name" value="SBT"/>
</dbReference>
<keyword evidence="2" id="KW-0732">Signal</keyword>
<organism evidence="5 6">
    <name type="scientific">Sesamum angolense</name>
    <dbReference type="NCBI Taxonomy" id="2727404"/>
    <lineage>
        <taxon>Eukaryota</taxon>
        <taxon>Viridiplantae</taxon>
        <taxon>Streptophyta</taxon>
        <taxon>Embryophyta</taxon>
        <taxon>Tracheophyta</taxon>
        <taxon>Spermatophyta</taxon>
        <taxon>Magnoliopsida</taxon>
        <taxon>eudicotyledons</taxon>
        <taxon>Gunneridae</taxon>
        <taxon>Pentapetalae</taxon>
        <taxon>asterids</taxon>
        <taxon>lamiids</taxon>
        <taxon>Lamiales</taxon>
        <taxon>Pedaliaceae</taxon>
        <taxon>Sesamum</taxon>
    </lineage>
</organism>
<dbReference type="GO" id="GO:0004252">
    <property type="term" value="F:serine-type endopeptidase activity"/>
    <property type="evidence" value="ECO:0007669"/>
    <property type="project" value="InterPro"/>
</dbReference>
<evidence type="ECO:0000256" key="2">
    <source>
        <dbReference type="ARBA" id="ARBA00022729"/>
    </source>
</evidence>
<dbReference type="Gene3D" id="3.50.30.30">
    <property type="match status" value="1"/>
</dbReference>
<comment type="similarity">
    <text evidence="1">Belongs to the peptidase S8 family.</text>
</comment>
<dbReference type="Proteomes" id="UP001289374">
    <property type="component" value="Unassembled WGS sequence"/>
</dbReference>
<reference evidence="5" key="2">
    <citation type="journal article" date="2024" name="Plant">
        <title>Genomic evolution and insights into agronomic trait innovations of Sesamum species.</title>
        <authorList>
            <person name="Miao H."/>
            <person name="Wang L."/>
            <person name="Qu L."/>
            <person name="Liu H."/>
            <person name="Sun Y."/>
            <person name="Le M."/>
            <person name="Wang Q."/>
            <person name="Wei S."/>
            <person name="Zheng Y."/>
            <person name="Lin W."/>
            <person name="Duan Y."/>
            <person name="Cao H."/>
            <person name="Xiong S."/>
            <person name="Wang X."/>
            <person name="Wei L."/>
            <person name="Li C."/>
            <person name="Ma Q."/>
            <person name="Ju M."/>
            <person name="Zhao R."/>
            <person name="Li G."/>
            <person name="Mu C."/>
            <person name="Tian Q."/>
            <person name="Mei H."/>
            <person name="Zhang T."/>
            <person name="Gao T."/>
            <person name="Zhang H."/>
        </authorList>
    </citation>
    <scope>NUCLEOTIDE SEQUENCE</scope>
    <source>
        <strain evidence="5">K16</strain>
    </source>
</reference>
<keyword evidence="5" id="KW-0645">Protease</keyword>
<dbReference type="SUPFAM" id="SSF52743">
    <property type="entry name" value="Subtilisin-like"/>
    <property type="match status" value="1"/>
</dbReference>
<dbReference type="Pfam" id="PF00082">
    <property type="entry name" value="Peptidase_S8"/>
    <property type="match status" value="1"/>
</dbReference>